<dbReference type="Gene3D" id="3.40.50.1110">
    <property type="entry name" value="SGNH hydrolase"/>
    <property type="match status" value="1"/>
</dbReference>
<gene>
    <name evidence="3" type="ORF">QYG89_08365</name>
</gene>
<evidence type="ECO:0000256" key="1">
    <source>
        <dbReference type="SAM" id="MobiDB-lite"/>
    </source>
</evidence>
<dbReference type="Pfam" id="PF13472">
    <property type="entry name" value="Lipase_GDSL_2"/>
    <property type="match status" value="1"/>
</dbReference>
<dbReference type="InterPro" id="IPR036514">
    <property type="entry name" value="SGNH_hydro_sf"/>
</dbReference>
<comment type="caution">
    <text evidence="3">The sequence shown here is derived from an EMBL/GenBank/DDBJ whole genome shotgun (WGS) entry which is preliminary data.</text>
</comment>
<dbReference type="SUPFAM" id="SSF52266">
    <property type="entry name" value="SGNH hydrolase"/>
    <property type="match status" value="1"/>
</dbReference>
<feature type="domain" description="SGNH hydrolase-type esterase" evidence="2">
    <location>
        <begin position="33"/>
        <end position="228"/>
    </location>
</feature>
<dbReference type="InterPro" id="IPR013830">
    <property type="entry name" value="SGNH_hydro"/>
</dbReference>
<evidence type="ECO:0000259" key="2">
    <source>
        <dbReference type="Pfam" id="PF13472"/>
    </source>
</evidence>
<keyword evidence="4" id="KW-1185">Reference proteome</keyword>
<dbReference type="RefSeq" id="WP_404316534.1">
    <property type="nucleotide sequence ID" value="NZ_JAUIYO010000004.1"/>
</dbReference>
<accession>A0ABW8I871</accession>
<organism evidence="3 4">
    <name type="scientific">Bacillus lumedeiriae</name>
    <dbReference type="NCBI Taxonomy" id="3058829"/>
    <lineage>
        <taxon>Bacteria</taxon>
        <taxon>Bacillati</taxon>
        <taxon>Bacillota</taxon>
        <taxon>Bacilli</taxon>
        <taxon>Bacillales</taxon>
        <taxon>Bacillaceae</taxon>
        <taxon>Bacillus</taxon>
    </lineage>
</organism>
<reference evidence="3 4" key="1">
    <citation type="submission" date="2023-07" db="EMBL/GenBank/DDBJ databases">
        <title>Bacillus lucianemedeirus sp. nov, a new species isolated from an immunobiological production facility.</title>
        <authorList>
            <person name="Costa L.V."/>
            <person name="Miranda R.V.S.L."/>
            <person name="Brandao M.L.L."/>
            <person name="Reis C.M.F."/>
            <person name="Frazao A.M."/>
            <person name="Cruz F.V."/>
            <person name="Baio P.V.P."/>
            <person name="Veras J.F.C."/>
            <person name="Ramos J.N."/>
            <person name="Vieira V."/>
        </authorList>
    </citation>
    <scope>NUCLEOTIDE SEQUENCE [LARGE SCALE GENOMIC DNA]</scope>
    <source>
        <strain evidence="3 4">B190/17</strain>
    </source>
</reference>
<feature type="region of interest" description="Disordered" evidence="1">
    <location>
        <begin position="262"/>
        <end position="306"/>
    </location>
</feature>
<evidence type="ECO:0000313" key="3">
    <source>
        <dbReference type="EMBL" id="MFK2825693.1"/>
    </source>
</evidence>
<feature type="compositionally biased region" description="Basic and acidic residues" evidence="1">
    <location>
        <begin position="272"/>
        <end position="288"/>
    </location>
</feature>
<dbReference type="Proteomes" id="UP001619911">
    <property type="component" value="Unassembled WGS sequence"/>
</dbReference>
<proteinExistence type="predicted"/>
<dbReference type="EMBL" id="JAUIYO010000004">
    <property type="protein sequence ID" value="MFK2825693.1"/>
    <property type="molecule type" value="Genomic_DNA"/>
</dbReference>
<protein>
    <submittedName>
        <fullName evidence="3">GDSL-type esterase/lipase family protein</fullName>
    </submittedName>
</protein>
<name>A0ABW8I871_9BACI</name>
<evidence type="ECO:0000313" key="4">
    <source>
        <dbReference type="Proteomes" id="UP001619911"/>
    </source>
</evidence>
<sequence length="306" mass="33289">MKKRISLNVLVVFLLAASILPINVKAAGIHYAALGDSLAAGQTPHKEIGVSYTDLIAIALQQNGQLSSFSKELAFPGYSTEQVLKQLEKKEAQAVIRQANLITISAGANDVLPLIQNDAVRGMLSYEAIPVSFALNRVRKNYINIFEKVKEINPHAQVYAIGYYFPYPHVKDGQKPSVAGQLDLLNKIIKQEAEKAGAYFVPVAGRFGTNADSLIPNPGDVHPALSGYLEMANSFLQVYAPGSPSIPSSILSQLPAPIPFSKLKKVQPAQSEKQKPAEKEEKQKKRTTDQTAASETVKGCKRGEYM</sequence>